<evidence type="ECO:0000313" key="3">
    <source>
        <dbReference type="Proteomes" id="UP000289546"/>
    </source>
</evidence>
<keyword evidence="3" id="KW-1185">Reference proteome</keyword>
<evidence type="ECO:0000313" key="2">
    <source>
        <dbReference type="EMBL" id="RXH25844.1"/>
    </source>
</evidence>
<comment type="caution">
    <text evidence="2">The sequence shown here is derived from an EMBL/GenBank/DDBJ whole genome shotgun (WGS) entry which is preliminary data.</text>
</comment>
<accession>A0A4Q0S0B8</accession>
<dbReference type="RefSeq" id="WP_164936341.1">
    <property type="nucleotide sequence ID" value="NZ_LBJC01000030.1"/>
</dbReference>
<dbReference type="AlphaFoldDB" id="A0A4Q0S0B8"/>
<evidence type="ECO:0000256" key="1">
    <source>
        <dbReference type="SAM" id="MobiDB-lite"/>
    </source>
</evidence>
<reference evidence="2 3" key="1">
    <citation type="submission" date="2015-04" db="EMBL/GenBank/DDBJ databases">
        <title>Comparative genomics of rhizobia nodulating Arachis hypogaea in China.</title>
        <authorList>
            <person name="Li Y."/>
        </authorList>
    </citation>
    <scope>NUCLEOTIDE SEQUENCE [LARGE SCALE GENOMIC DNA]</scope>
    <source>
        <strain evidence="2 3">CCBAU 51757</strain>
    </source>
</reference>
<feature type="region of interest" description="Disordered" evidence="1">
    <location>
        <begin position="1"/>
        <end position="22"/>
    </location>
</feature>
<dbReference type="Proteomes" id="UP000289546">
    <property type="component" value="Unassembled WGS sequence"/>
</dbReference>
<proteinExistence type="predicted"/>
<sequence>MTITNKPENRLAQARSTMRHLTKDADGSRETVVLNFMMTDAITHCSCFACRRRRRVLELPSRIAEEVNLSADLLAAINHAACQLFVDLDELENERRQDMDDDIPF</sequence>
<gene>
    <name evidence="2" type="ORF">XH99_22315</name>
</gene>
<dbReference type="EMBL" id="LBJQ01000084">
    <property type="protein sequence ID" value="RXH25844.1"/>
    <property type="molecule type" value="Genomic_DNA"/>
</dbReference>
<name>A0A4Q0S0B8_9BRAD</name>
<protein>
    <submittedName>
        <fullName evidence="2">Uncharacterized protein</fullName>
    </submittedName>
</protein>
<organism evidence="2 3">
    <name type="scientific">Bradyrhizobium nanningense</name>
    <dbReference type="NCBI Taxonomy" id="1325118"/>
    <lineage>
        <taxon>Bacteria</taxon>
        <taxon>Pseudomonadati</taxon>
        <taxon>Pseudomonadota</taxon>
        <taxon>Alphaproteobacteria</taxon>
        <taxon>Hyphomicrobiales</taxon>
        <taxon>Nitrobacteraceae</taxon>
        <taxon>Bradyrhizobium</taxon>
    </lineage>
</organism>